<dbReference type="GO" id="GO:0032259">
    <property type="term" value="P:methylation"/>
    <property type="evidence" value="ECO:0007669"/>
    <property type="project" value="UniProtKB-KW"/>
</dbReference>
<proteinExistence type="inferred from homology"/>
<organism evidence="5">
    <name type="scientific">viral metagenome</name>
    <dbReference type="NCBI Taxonomy" id="1070528"/>
    <lineage>
        <taxon>unclassified sequences</taxon>
        <taxon>metagenomes</taxon>
        <taxon>organismal metagenomes</taxon>
    </lineage>
</organism>
<evidence type="ECO:0000313" key="5">
    <source>
        <dbReference type="EMBL" id="QJI01134.1"/>
    </source>
</evidence>
<evidence type="ECO:0000256" key="3">
    <source>
        <dbReference type="ARBA" id="ARBA00022679"/>
    </source>
</evidence>
<dbReference type="PANTHER" id="PTHR13370">
    <property type="entry name" value="RNA METHYLASE-RELATED"/>
    <property type="match status" value="1"/>
</dbReference>
<dbReference type="SUPFAM" id="SSF53335">
    <property type="entry name" value="S-adenosyl-L-methionine-dependent methyltransferases"/>
    <property type="match status" value="1"/>
</dbReference>
<sequence>MSNNSLPKPYYQDDSVTIYHADCRDILPLLPDKSIDLVLTDPPYGLGNQEWDKQMPYGILTYCLEHYDCPIVWFGSAPKLPADIRQFTVAPERVLVWCPRFTQSHTMRNKIAYRWHPIYLWRLHNNHNIRWDIIDIPTESWLPATRNWWYHPASKPSELISLLATLATGNGVILDPFLGSGTTAYCAKKLNRKCIGIEISEDYCRIAARRCSQAVLPLEVEQVQQGQGDSQPLMFPIMTPPTKGNKVRDKMSVNKVIKETNGE</sequence>
<feature type="domain" description="DNA methylase N-4/N-6" evidence="4">
    <location>
        <begin position="141"/>
        <end position="208"/>
    </location>
</feature>
<evidence type="ECO:0000259" key="4">
    <source>
        <dbReference type="Pfam" id="PF01555"/>
    </source>
</evidence>
<evidence type="ECO:0000256" key="2">
    <source>
        <dbReference type="ARBA" id="ARBA00022603"/>
    </source>
</evidence>
<dbReference type="GO" id="GO:0003677">
    <property type="term" value="F:DNA binding"/>
    <property type="evidence" value="ECO:0007669"/>
    <property type="project" value="InterPro"/>
</dbReference>
<evidence type="ECO:0000256" key="1">
    <source>
        <dbReference type="ARBA" id="ARBA00006594"/>
    </source>
</evidence>
<protein>
    <submittedName>
        <fullName evidence="5">Putative methyltransferase</fullName>
    </submittedName>
</protein>
<gene>
    <name evidence="5" type="ORF">TM448B02305_0002</name>
</gene>
<dbReference type="Gene3D" id="3.40.50.150">
    <property type="entry name" value="Vaccinia Virus protein VP39"/>
    <property type="match status" value="2"/>
</dbReference>
<name>A0A6M3XWI4_9ZZZZ</name>
<dbReference type="PROSITE" id="PS00092">
    <property type="entry name" value="N6_MTASE"/>
    <property type="match status" value="1"/>
</dbReference>
<accession>A0A6M3XWI4</accession>
<dbReference type="InterPro" id="IPR002052">
    <property type="entry name" value="DNA_methylase_N6_adenine_CS"/>
</dbReference>
<dbReference type="EMBL" id="MT144900">
    <property type="protein sequence ID" value="QJI01134.1"/>
    <property type="molecule type" value="Genomic_DNA"/>
</dbReference>
<dbReference type="GO" id="GO:0008170">
    <property type="term" value="F:N-methyltransferase activity"/>
    <property type="evidence" value="ECO:0007669"/>
    <property type="project" value="InterPro"/>
</dbReference>
<dbReference type="PRINTS" id="PR00508">
    <property type="entry name" value="S21N4MTFRASE"/>
</dbReference>
<dbReference type="InterPro" id="IPR029063">
    <property type="entry name" value="SAM-dependent_MTases_sf"/>
</dbReference>
<keyword evidence="3 5" id="KW-0808">Transferase</keyword>
<keyword evidence="2 5" id="KW-0489">Methyltransferase</keyword>
<dbReference type="GO" id="GO:0005737">
    <property type="term" value="C:cytoplasm"/>
    <property type="evidence" value="ECO:0007669"/>
    <property type="project" value="TreeGrafter"/>
</dbReference>
<reference evidence="5" key="1">
    <citation type="submission" date="2020-03" db="EMBL/GenBank/DDBJ databases">
        <title>The deep terrestrial virosphere.</title>
        <authorList>
            <person name="Holmfeldt K."/>
            <person name="Nilsson E."/>
            <person name="Simone D."/>
            <person name="Lopez-Fernandez M."/>
            <person name="Wu X."/>
            <person name="de Brujin I."/>
            <person name="Lundin D."/>
            <person name="Andersson A."/>
            <person name="Bertilsson S."/>
            <person name="Dopson M."/>
        </authorList>
    </citation>
    <scope>NUCLEOTIDE SEQUENCE</scope>
    <source>
        <strain evidence="5">TM448B02305</strain>
    </source>
</reference>
<dbReference type="PANTHER" id="PTHR13370:SF3">
    <property type="entry name" value="TRNA (GUANINE(10)-N2)-METHYLTRANSFERASE HOMOLOG"/>
    <property type="match status" value="1"/>
</dbReference>
<dbReference type="AlphaFoldDB" id="A0A6M3XWI4"/>
<dbReference type="InterPro" id="IPR001091">
    <property type="entry name" value="RM_Methyltransferase"/>
</dbReference>
<comment type="similarity">
    <text evidence="1">Belongs to the N(4)/N(6)-methyltransferase family.</text>
</comment>
<dbReference type="Pfam" id="PF01555">
    <property type="entry name" value="N6_N4_Mtase"/>
    <property type="match status" value="1"/>
</dbReference>
<dbReference type="InterPro" id="IPR002941">
    <property type="entry name" value="DNA_methylase_N4/N6"/>
</dbReference>